<reference evidence="1 2" key="1">
    <citation type="submission" date="2020-06" db="EMBL/GenBank/DDBJ databases">
        <title>Genome mining for natural products.</title>
        <authorList>
            <person name="Zhang B."/>
            <person name="Shi J."/>
            <person name="Ge H."/>
        </authorList>
    </citation>
    <scope>NUCLEOTIDE SEQUENCE [LARGE SCALE GENOMIC DNA]</scope>
    <source>
        <strain evidence="1 2">NA00687</strain>
    </source>
</reference>
<dbReference type="Proteomes" id="UP000509303">
    <property type="component" value="Chromosome"/>
</dbReference>
<dbReference type="RefSeq" id="WP_176165062.1">
    <property type="nucleotide sequence ID" value="NZ_CP054929.1"/>
</dbReference>
<dbReference type="EMBL" id="CP054929">
    <property type="protein sequence ID" value="QKW53356.1"/>
    <property type="molecule type" value="Genomic_DNA"/>
</dbReference>
<proteinExistence type="predicted"/>
<name>A0A7H8NG35_9ACTN</name>
<accession>A0A7H8NG35</accession>
<protein>
    <submittedName>
        <fullName evidence="1">Uncharacterized protein</fullName>
    </submittedName>
</protein>
<dbReference type="SUPFAM" id="SSF52309">
    <property type="entry name" value="N-(deoxy)ribosyltransferase-like"/>
    <property type="match status" value="1"/>
</dbReference>
<sequence>MSAETGPAHPAPAGTFFLAGTMQGARAGAEMADQSYRAALAARIAAHRPGAVIHDPGALMRAWLAEHPGALAAHAALAATPTVHRAGLAPELLALTAAFHRLTRLAAESDVCVAWLPGHEPSMGTAAEMLSAHRAGRTVVAVTAMRQNLAVLACATVIVPDLDAFDAWLAHPEDGG</sequence>
<keyword evidence="2" id="KW-1185">Reference proteome</keyword>
<organism evidence="1 2">
    <name type="scientific">Streptomyces buecherae</name>
    <dbReference type="NCBI Taxonomy" id="2763006"/>
    <lineage>
        <taxon>Bacteria</taxon>
        <taxon>Bacillati</taxon>
        <taxon>Actinomycetota</taxon>
        <taxon>Actinomycetes</taxon>
        <taxon>Kitasatosporales</taxon>
        <taxon>Streptomycetaceae</taxon>
        <taxon>Streptomyces</taxon>
    </lineage>
</organism>
<evidence type="ECO:0000313" key="1">
    <source>
        <dbReference type="EMBL" id="QKW53356.1"/>
    </source>
</evidence>
<dbReference type="Gene3D" id="3.40.50.450">
    <property type="match status" value="1"/>
</dbReference>
<gene>
    <name evidence="1" type="ORF">HUT08_31705</name>
</gene>
<evidence type="ECO:0000313" key="2">
    <source>
        <dbReference type="Proteomes" id="UP000509303"/>
    </source>
</evidence>
<dbReference type="AlphaFoldDB" id="A0A7H8NG35"/>